<accession>A0A239WY30</accession>
<evidence type="ECO:0000313" key="2">
    <source>
        <dbReference type="Proteomes" id="UP000215144"/>
    </source>
</evidence>
<dbReference type="RefSeq" id="WP_095122392.1">
    <property type="nucleotide sequence ID" value="NZ_LT906454.1"/>
</dbReference>
<organism evidence="1 2">
    <name type="scientific">Streptococcus acidominimus</name>
    <dbReference type="NCBI Taxonomy" id="1326"/>
    <lineage>
        <taxon>Bacteria</taxon>
        <taxon>Bacillati</taxon>
        <taxon>Bacillota</taxon>
        <taxon>Bacilli</taxon>
        <taxon>Lactobacillales</taxon>
        <taxon>Streptococcaceae</taxon>
        <taxon>Streptococcus</taxon>
    </lineage>
</organism>
<protein>
    <submittedName>
        <fullName evidence="1">Uncharacterized protein</fullName>
    </submittedName>
</protein>
<dbReference type="EMBL" id="LT906454">
    <property type="protein sequence ID" value="SNV39425.1"/>
    <property type="molecule type" value="Genomic_DNA"/>
</dbReference>
<gene>
    <name evidence="1" type="ORF">SAMEA4504048_00971</name>
</gene>
<dbReference type="Proteomes" id="UP000215144">
    <property type="component" value="Chromosome 1"/>
</dbReference>
<proteinExistence type="predicted"/>
<evidence type="ECO:0000313" key="1">
    <source>
        <dbReference type="EMBL" id="SNV39425.1"/>
    </source>
</evidence>
<sequence length="111" mass="12616">MAKLARLNLHLPQDVLTINSHYVSQLVMKGLSEELLAYCQVTFKPELWSERHQFPDQGYLLEKLVHDGIIEAISLLDQEGNLHYYHNKGKKTQHANINADGSLVMTMGDSL</sequence>
<reference evidence="1 2" key="1">
    <citation type="submission" date="2017-06" db="EMBL/GenBank/DDBJ databases">
        <authorList>
            <consortium name="Pathogen Informatics"/>
        </authorList>
    </citation>
    <scope>NUCLEOTIDE SEQUENCE [LARGE SCALE GENOMIC DNA]</scope>
    <source>
        <strain evidence="1 2">NCTC11291</strain>
    </source>
</reference>
<dbReference type="KEGG" id="saco:SAME_00971"/>
<dbReference type="OrthoDB" id="2222937at2"/>
<name>A0A239WY30_STRAI</name>
<dbReference type="AlphaFoldDB" id="A0A239WY30"/>